<comment type="caution">
    <text evidence="11">The sequence shown here is derived from an EMBL/GenBank/DDBJ whole genome shotgun (WGS) entry which is preliminary data.</text>
</comment>
<dbReference type="VEuPathDB" id="FungiDB:H257_18513"/>
<reference evidence="11 12" key="1">
    <citation type="submission" date="2018-08" db="EMBL/GenBank/DDBJ databases">
        <title>Aphanomyces genome sequencing and annotation.</title>
        <authorList>
            <person name="Minardi D."/>
            <person name="Oidtmann B."/>
            <person name="Van Der Giezen M."/>
            <person name="Studholme D.J."/>
        </authorList>
    </citation>
    <scope>NUCLEOTIDE SEQUENCE [LARGE SCALE GENOMIC DNA]</scope>
    <source>
        <strain evidence="11 12">Kv</strain>
    </source>
</reference>
<evidence type="ECO:0000256" key="4">
    <source>
        <dbReference type="ARBA" id="ARBA00022525"/>
    </source>
</evidence>
<dbReference type="GO" id="GO:0005576">
    <property type="term" value="C:extracellular region"/>
    <property type="evidence" value="ECO:0007669"/>
    <property type="project" value="UniProtKB-SubCell"/>
</dbReference>
<evidence type="ECO:0000259" key="10">
    <source>
        <dbReference type="PROSITE" id="PS51380"/>
    </source>
</evidence>
<dbReference type="InterPro" id="IPR045379">
    <property type="entry name" value="Crinkler_N"/>
</dbReference>
<evidence type="ECO:0000313" key="12">
    <source>
        <dbReference type="Proteomes" id="UP000265427"/>
    </source>
</evidence>
<evidence type="ECO:0000256" key="8">
    <source>
        <dbReference type="SAM" id="MobiDB-lite"/>
    </source>
</evidence>
<sequence length="746" mass="84277">MSLTLYCTIVNDGSTIEVEVGACALVEQLRKKIAEKMQYTFPEHELKLYLAKLANGEWLQWRDKAVDKLRTHEVTGVIKALLANREMDPTSGLENPAFNFPSIDSQQDSTIHVLVRVPSERWDEVRPHKKHKVSSTDNYNEEKNETVEGVQGATSIPPDVIASIEGPLGLFPPLEVGSGVALGIDLIESDFPKWFFMRQAAKDVIKTCNALAPLFVVLNGSPGNGKSTLVVLLAFYKALYVKTPVMLIRRRKGPGGRTSMLCLDPVNAKYWRNDDATIKQLKAFRRRYKGFALYLDGFDKAFVFQHDLDRFQLLATPGQYRLKSDDMPHYELCLVPFWSKPDLIAIGHHEGWDEPAINGKYFYSGGNLRYFLMPQRKAKQAVDIAIASIVPGTAEHLDSQRGATSPHPIDTIRMRGIQPMDPVTDSNADGTTPNNYLEVAQWIYAITSEYALRRLAQIIPPSKFQAICLTGHNLGDGPFKGIAFENYVHNLAMQHNKIDLKVLEYQPKQTAGVASVYADETFEAKAPETSGNNTVECDAAMVGMASSPVDYWCPYTCSLPTIDCVAKLTIGGQEWVALIQITTCNTHNIDVEALESYASHFPEWNCCYIALVPDKETCDGFRLAPVEPHTRVPLKWFRFLQSLRRIYDMKLWWPGVGNVIKFALAQIVVLFGIFHPFHNPTKPTEDITPLQQVWIAGFIVFSFILWFWDLTMDWGLGRPQFKFLAERHMYRRRSLYYGAYIALMSV</sequence>
<gene>
    <name evidence="11" type="ORF">DYB36_011356</name>
</gene>
<evidence type="ECO:0000256" key="7">
    <source>
        <dbReference type="ARBA" id="ARBA00023136"/>
    </source>
</evidence>
<dbReference type="InterPro" id="IPR004342">
    <property type="entry name" value="EXS_C"/>
</dbReference>
<keyword evidence="4" id="KW-0964">Secreted</keyword>
<feature type="domain" description="EXS" evidence="10">
    <location>
        <begin position="618"/>
        <end position="746"/>
    </location>
</feature>
<evidence type="ECO:0000256" key="3">
    <source>
        <dbReference type="ARBA" id="ARBA00004613"/>
    </source>
</evidence>
<accession>A0A397BJT1</accession>
<proteinExistence type="predicted"/>
<evidence type="ECO:0000256" key="9">
    <source>
        <dbReference type="SAM" id="Phobius"/>
    </source>
</evidence>
<dbReference type="Proteomes" id="UP000265427">
    <property type="component" value="Unassembled WGS sequence"/>
</dbReference>
<evidence type="ECO:0000256" key="2">
    <source>
        <dbReference type="ARBA" id="ARBA00004340"/>
    </source>
</evidence>
<protein>
    <recommendedName>
        <fullName evidence="10">EXS domain-containing protein</fullName>
    </recommendedName>
</protein>
<dbReference type="Pfam" id="PF20147">
    <property type="entry name" value="Crinkler"/>
    <property type="match status" value="1"/>
</dbReference>
<keyword evidence="5 9" id="KW-0812">Transmembrane</keyword>
<organism evidence="11 12">
    <name type="scientific">Aphanomyces astaci</name>
    <name type="common">Crayfish plague agent</name>
    <dbReference type="NCBI Taxonomy" id="112090"/>
    <lineage>
        <taxon>Eukaryota</taxon>
        <taxon>Sar</taxon>
        <taxon>Stramenopiles</taxon>
        <taxon>Oomycota</taxon>
        <taxon>Saprolegniomycetes</taxon>
        <taxon>Saprolegniales</taxon>
        <taxon>Verrucalvaceae</taxon>
        <taxon>Aphanomyces</taxon>
    </lineage>
</organism>
<dbReference type="PROSITE" id="PS51380">
    <property type="entry name" value="EXS"/>
    <property type="match status" value="1"/>
</dbReference>
<feature type="transmembrane region" description="Helical" evidence="9">
    <location>
        <begin position="693"/>
        <end position="712"/>
    </location>
</feature>
<dbReference type="EMBL" id="QUSZ01002698">
    <property type="protein sequence ID" value="RHY21269.1"/>
    <property type="molecule type" value="Genomic_DNA"/>
</dbReference>
<dbReference type="GO" id="GO:0016020">
    <property type="term" value="C:membrane"/>
    <property type="evidence" value="ECO:0007669"/>
    <property type="project" value="UniProtKB-SubCell"/>
</dbReference>
<evidence type="ECO:0000256" key="6">
    <source>
        <dbReference type="ARBA" id="ARBA00022989"/>
    </source>
</evidence>
<evidence type="ECO:0000313" key="11">
    <source>
        <dbReference type="EMBL" id="RHY21269.1"/>
    </source>
</evidence>
<dbReference type="GO" id="GO:0043657">
    <property type="term" value="C:host cell"/>
    <property type="evidence" value="ECO:0007669"/>
    <property type="project" value="UniProtKB-SubCell"/>
</dbReference>
<name>A0A397BJT1_APHAT</name>
<comment type="subcellular location">
    <subcellularLocation>
        <location evidence="2">Host cell</location>
    </subcellularLocation>
    <subcellularLocation>
        <location evidence="1">Membrane</location>
        <topology evidence="1">Multi-pass membrane protein</topology>
    </subcellularLocation>
    <subcellularLocation>
        <location evidence="3">Secreted</location>
    </subcellularLocation>
</comment>
<keyword evidence="7 9" id="KW-0472">Membrane</keyword>
<dbReference type="AlphaFoldDB" id="A0A397BJT1"/>
<evidence type="ECO:0000256" key="1">
    <source>
        <dbReference type="ARBA" id="ARBA00004141"/>
    </source>
</evidence>
<feature type="transmembrane region" description="Helical" evidence="9">
    <location>
        <begin position="651"/>
        <end position="673"/>
    </location>
</feature>
<dbReference type="Pfam" id="PF03124">
    <property type="entry name" value="EXS"/>
    <property type="match status" value="1"/>
</dbReference>
<evidence type="ECO:0000256" key="5">
    <source>
        <dbReference type="ARBA" id="ARBA00022692"/>
    </source>
</evidence>
<feature type="region of interest" description="Disordered" evidence="8">
    <location>
        <begin position="126"/>
        <end position="149"/>
    </location>
</feature>
<keyword evidence="6 9" id="KW-1133">Transmembrane helix</keyword>